<evidence type="ECO:0000313" key="2">
    <source>
        <dbReference type="EMBL" id="VDC61174.1"/>
    </source>
</evidence>
<proteinExistence type="predicted"/>
<accession>A0A3P5YBP9</accession>
<evidence type="ECO:0000256" key="1">
    <source>
        <dbReference type="SAM" id="MobiDB-lite"/>
    </source>
</evidence>
<dbReference type="EMBL" id="LR031568">
    <property type="protein sequence ID" value="VDC61174.1"/>
    <property type="molecule type" value="Genomic_DNA"/>
</dbReference>
<name>A0A3P5YBP9_BRACM</name>
<reference evidence="2" key="1">
    <citation type="submission" date="2018-11" db="EMBL/GenBank/DDBJ databases">
        <authorList>
            <consortium name="Genoscope - CEA"/>
            <person name="William W."/>
        </authorList>
    </citation>
    <scope>NUCLEOTIDE SEQUENCE</scope>
</reference>
<gene>
    <name evidence="2" type="ORF">BRAA09T38785Z</name>
</gene>
<feature type="compositionally biased region" description="Low complexity" evidence="1">
    <location>
        <begin position="13"/>
        <end position="28"/>
    </location>
</feature>
<feature type="region of interest" description="Disordered" evidence="1">
    <location>
        <begin position="1"/>
        <end position="42"/>
    </location>
</feature>
<feature type="compositionally biased region" description="Polar residues" evidence="1">
    <location>
        <begin position="1"/>
        <end position="12"/>
    </location>
</feature>
<organism evidence="2">
    <name type="scientific">Brassica campestris</name>
    <name type="common">Field mustard</name>
    <dbReference type="NCBI Taxonomy" id="3711"/>
    <lineage>
        <taxon>Eukaryota</taxon>
        <taxon>Viridiplantae</taxon>
        <taxon>Streptophyta</taxon>
        <taxon>Embryophyta</taxon>
        <taxon>Tracheophyta</taxon>
        <taxon>Spermatophyta</taxon>
        <taxon>Magnoliopsida</taxon>
        <taxon>eudicotyledons</taxon>
        <taxon>Gunneridae</taxon>
        <taxon>Pentapetalae</taxon>
        <taxon>rosids</taxon>
        <taxon>malvids</taxon>
        <taxon>Brassicales</taxon>
        <taxon>Brassicaceae</taxon>
        <taxon>Brassiceae</taxon>
        <taxon>Brassica</taxon>
    </lineage>
</organism>
<protein>
    <submittedName>
        <fullName evidence="2">Uncharacterized protein</fullName>
    </submittedName>
</protein>
<dbReference type="AlphaFoldDB" id="A0A3P5YBP9"/>
<sequence>MESKQTKTTIGALSSSSSSTQNRNSLSLAPHRIHNPFLPFVT</sequence>